<sequence length="592" mass="67699">MDWQSSAVIVEIQFQRYYYSNNRVKIFLTSRPRSSLESNIHVISNVTIRRFTNTGISLDVNHDTTVIKNCLITNANANCVSVSGERSAVELLNNTFQDNGNSAYATSVLVSSINYYVSFYANGNTFYNNNVTKMLKLFITYDVARTVIKIANNDILNNTCENLVDVEYAGNSYASSLRSSQTISLANNYWRHNQMRSTSVILKRTNNWYCTGYIINVLLMENDFLDNIGLGIVNIQSLFSSGRGIVDIQYLSTSIIVNSNFLQRNVLEKSAIVAALQGYNNDISLLHNRLFNNTAEKLVDVTGNGPMVVIRNNSMVHNEIDKSIFNLITGSDIPYLAHYRVAGDISLLHNSFFNNTAEKLVNVIRNSWKVVIRDNSMVHNEIDKSIFDLVTGIDIPYLTHYRVASNISLLHNSFFNNTAEKLVNVVGKSRKVVIHDNSMMHNEVDKSILNAYGADSFKFTRNSLIANGLRRRYLSLPYNAIYNVSAVICSSKIIRTSLNENFFENPLFPWELIFTQTFKPYEIDGKYNWWGSKDEKEIILRIFDFRWRNYLPRLNFSPFLASANLSDVFTGETKVNFRNDSVERRQADLWRH</sequence>
<dbReference type="InterPro" id="IPR011050">
    <property type="entry name" value="Pectin_lyase_fold/virulence"/>
</dbReference>
<accession>A0A7D9EHL5</accession>
<reference evidence="1" key="1">
    <citation type="submission" date="2020-04" db="EMBL/GenBank/DDBJ databases">
        <authorList>
            <person name="Alioto T."/>
            <person name="Alioto T."/>
            <person name="Gomez Garrido J."/>
        </authorList>
    </citation>
    <scope>NUCLEOTIDE SEQUENCE</scope>
    <source>
        <strain evidence="1">A484AB</strain>
    </source>
</reference>
<protein>
    <submittedName>
        <fullName evidence="1">Uncharacterized protein</fullName>
    </submittedName>
</protein>
<name>A0A7D9EHL5_PARCT</name>
<evidence type="ECO:0000313" key="2">
    <source>
        <dbReference type="Proteomes" id="UP001152795"/>
    </source>
</evidence>
<dbReference type="Proteomes" id="UP001152795">
    <property type="component" value="Unassembled WGS sequence"/>
</dbReference>
<gene>
    <name evidence="1" type="ORF">PACLA_8A013441</name>
</gene>
<proteinExistence type="predicted"/>
<keyword evidence="2" id="KW-1185">Reference proteome</keyword>
<dbReference type="AlphaFoldDB" id="A0A7D9EHL5"/>
<dbReference type="EMBL" id="CACRXK020006185">
    <property type="protein sequence ID" value="CAB4008635.1"/>
    <property type="molecule type" value="Genomic_DNA"/>
</dbReference>
<evidence type="ECO:0000313" key="1">
    <source>
        <dbReference type="EMBL" id="CAB4008635.1"/>
    </source>
</evidence>
<organism evidence="1 2">
    <name type="scientific">Paramuricea clavata</name>
    <name type="common">Red gorgonian</name>
    <name type="synonym">Violescent sea-whip</name>
    <dbReference type="NCBI Taxonomy" id="317549"/>
    <lineage>
        <taxon>Eukaryota</taxon>
        <taxon>Metazoa</taxon>
        <taxon>Cnidaria</taxon>
        <taxon>Anthozoa</taxon>
        <taxon>Octocorallia</taxon>
        <taxon>Malacalcyonacea</taxon>
        <taxon>Plexauridae</taxon>
        <taxon>Paramuricea</taxon>
    </lineage>
</organism>
<comment type="caution">
    <text evidence="1">The sequence shown here is derived from an EMBL/GenBank/DDBJ whole genome shotgun (WGS) entry which is preliminary data.</text>
</comment>
<dbReference type="SUPFAM" id="SSF51126">
    <property type="entry name" value="Pectin lyase-like"/>
    <property type="match status" value="1"/>
</dbReference>